<accession>A0A3N4LL75</accession>
<dbReference type="AlphaFoldDB" id="A0A3N4LL75"/>
<feature type="region of interest" description="Disordered" evidence="1">
    <location>
        <begin position="19"/>
        <end position="46"/>
    </location>
</feature>
<dbReference type="EMBL" id="ML121553">
    <property type="protein sequence ID" value="RPB22219.1"/>
    <property type="molecule type" value="Genomic_DNA"/>
</dbReference>
<organism evidence="2 3">
    <name type="scientific">Terfezia boudieri ATCC MYA-4762</name>
    <dbReference type="NCBI Taxonomy" id="1051890"/>
    <lineage>
        <taxon>Eukaryota</taxon>
        <taxon>Fungi</taxon>
        <taxon>Dikarya</taxon>
        <taxon>Ascomycota</taxon>
        <taxon>Pezizomycotina</taxon>
        <taxon>Pezizomycetes</taxon>
        <taxon>Pezizales</taxon>
        <taxon>Pezizaceae</taxon>
        <taxon>Terfezia</taxon>
    </lineage>
</organism>
<evidence type="ECO:0000256" key="1">
    <source>
        <dbReference type="SAM" id="MobiDB-lite"/>
    </source>
</evidence>
<dbReference type="InParanoid" id="A0A3N4LL75"/>
<feature type="region of interest" description="Disordered" evidence="1">
    <location>
        <begin position="87"/>
        <end position="218"/>
    </location>
</feature>
<protein>
    <submittedName>
        <fullName evidence="2">Uncharacterized protein</fullName>
    </submittedName>
</protein>
<feature type="compositionally biased region" description="Acidic residues" evidence="1">
    <location>
        <begin position="30"/>
        <end position="42"/>
    </location>
</feature>
<evidence type="ECO:0000313" key="2">
    <source>
        <dbReference type="EMBL" id="RPB22219.1"/>
    </source>
</evidence>
<feature type="compositionally biased region" description="Basic and acidic residues" evidence="1">
    <location>
        <begin position="117"/>
        <end position="218"/>
    </location>
</feature>
<sequence length="245" mass="28040">MVESAGTVAQQLARLEAKIDGIEKEGESQQQDDAEEECEEGQEEWKKETIQGAFECADNTEIPDSMEDDSEVGEAWIKANPLELKFTPAMGKEERKKTSGLNDSKYAITDLTEEELDKMTKEMIEGQEKEEASWKPRGHGDLSLKGRNARTGDRGETDHKREEGKSGTVEQEKRKQEEVKEVEKKKRREEARRKYEEKSREDAIKLGEQGRKLKESQEKVKEACKASIQSVQGWAQTSLFQWVRK</sequence>
<proteinExistence type="predicted"/>
<name>A0A3N4LL75_9PEZI</name>
<keyword evidence="3" id="KW-1185">Reference proteome</keyword>
<gene>
    <name evidence="2" type="ORF">L211DRAFT_850772</name>
</gene>
<reference evidence="2 3" key="1">
    <citation type="journal article" date="2018" name="Nat. Ecol. Evol.">
        <title>Pezizomycetes genomes reveal the molecular basis of ectomycorrhizal truffle lifestyle.</title>
        <authorList>
            <person name="Murat C."/>
            <person name="Payen T."/>
            <person name="Noel B."/>
            <person name="Kuo A."/>
            <person name="Morin E."/>
            <person name="Chen J."/>
            <person name="Kohler A."/>
            <person name="Krizsan K."/>
            <person name="Balestrini R."/>
            <person name="Da Silva C."/>
            <person name="Montanini B."/>
            <person name="Hainaut M."/>
            <person name="Levati E."/>
            <person name="Barry K.W."/>
            <person name="Belfiori B."/>
            <person name="Cichocki N."/>
            <person name="Clum A."/>
            <person name="Dockter R.B."/>
            <person name="Fauchery L."/>
            <person name="Guy J."/>
            <person name="Iotti M."/>
            <person name="Le Tacon F."/>
            <person name="Lindquist E.A."/>
            <person name="Lipzen A."/>
            <person name="Malagnac F."/>
            <person name="Mello A."/>
            <person name="Molinier V."/>
            <person name="Miyauchi S."/>
            <person name="Poulain J."/>
            <person name="Riccioni C."/>
            <person name="Rubini A."/>
            <person name="Sitrit Y."/>
            <person name="Splivallo R."/>
            <person name="Traeger S."/>
            <person name="Wang M."/>
            <person name="Zifcakova L."/>
            <person name="Wipf D."/>
            <person name="Zambonelli A."/>
            <person name="Paolocci F."/>
            <person name="Nowrousian M."/>
            <person name="Ottonello S."/>
            <person name="Baldrian P."/>
            <person name="Spatafora J.W."/>
            <person name="Henrissat B."/>
            <person name="Nagy L.G."/>
            <person name="Aury J.M."/>
            <person name="Wincker P."/>
            <person name="Grigoriev I.V."/>
            <person name="Bonfante P."/>
            <person name="Martin F.M."/>
        </authorList>
    </citation>
    <scope>NUCLEOTIDE SEQUENCE [LARGE SCALE GENOMIC DNA]</scope>
    <source>
        <strain evidence="2 3">ATCC MYA-4762</strain>
    </source>
</reference>
<evidence type="ECO:0000313" key="3">
    <source>
        <dbReference type="Proteomes" id="UP000267821"/>
    </source>
</evidence>
<dbReference type="Proteomes" id="UP000267821">
    <property type="component" value="Unassembled WGS sequence"/>
</dbReference>